<evidence type="ECO:0000313" key="2">
    <source>
        <dbReference type="EMBL" id="BDZ59045.1"/>
    </source>
</evidence>
<dbReference type="RefSeq" id="WP_289231243.1">
    <property type="nucleotide sequence ID" value="NZ_AP027735.1"/>
</dbReference>
<name>A0ABM8HDJ2_9MICO</name>
<dbReference type="InterPro" id="IPR006342">
    <property type="entry name" value="FkbM_mtfrase"/>
</dbReference>
<dbReference type="PANTHER" id="PTHR34203">
    <property type="entry name" value="METHYLTRANSFERASE, FKBM FAMILY PROTEIN"/>
    <property type="match status" value="1"/>
</dbReference>
<dbReference type="InterPro" id="IPR029063">
    <property type="entry name" value="SAM-dependent_MTases_sf"/>
</dbReference>
<protein>
    <recommendedName>
        <fullName evidence="1">Methyltransferase FkbM domain-containing protein</fullName>
    </recommendedName>
</protein>
<proteinExistence type="predicted"/>
<organism evidence="2">
    <name type="scientific">Barrientosiimonas endolithica</name>
    <dbReference type="NCBI Taxonomy" id="1535208"/>
    <lineage>
        <taxon>Bacteria</taxon>
        <taxon>Bacillati</taxon>
        <taxon>Actinomycetota</taxon>
        <taxon>Actinomycetes</taxon>
        <taxon>Micrococcales</taxon>
        <taxon>Dermacoccaceae</taxon>
        <taxon>Barrientosiimonas</taxon>
    </lineage>
</organism>
<dbReference type="Pfam" id="PF05050">
    <property type="entry name" value="Methyltransf_21"/>
    <property type="match status" value="1"/>
</dbReference>
<dbReference type="InterPro" id="IPR052514">
    <property type="entry name" value="SAM-dependent_MTase"/>
</dbReference>
<dbReference type="Gene3D" id="3.40.50.150">
    <property type="entry name" value="Vaccinia Virus protein VP39"/>
    <property type="match status" value="1"/>
</dbReference>
<feature type="domain" description="Methyltransferase FkbM" evidence="1">
    <location>
        <begin position="112"/>
        <end position="259"/>
    </location>
</feature>
<sequence length="279" mass="31429">MGAMNTIRRLGSLPGVRKVALHPPVRKALATTLMLRYIPAAWETTTPRAFLRREYLDRGNVAAYTLKDGGSRLWLQHGRDFEALYELIHRGEYEPPEPLRARLDRPALRVLDIGANIGVFSAWILQKWPDAQITAFEPEPENADLYRRWAASAPQSPAFVEAAVVTSESTVHMREGLGSGSFLTADEQGSAVRGVDAFDYLPDADFVKIDIEGGEWAILGDPRMRDLRELTLVMEYHRHMSPSQPPRDAAERLLRDAGFTTGFVTQNYWGHGTLWAWKD</sequence>
<dbReference type="PANTHER" id="PTHR34203:SF15">
    <property type="entry name" value="SLL1173 PROTEIN"/>
    <property type="match status" value="1"/>
</dbReference>
<dbReference type="CDD" id="cd02440">
    <property type="entry name" value="AdoMet_MTases"/>
    <property type="match status" value="1"/>
</dbReference>
<reference evidence="2" key="1">
    <citation type="journal article" date="2014" name="Int. J. Syst. Evol. Microbiol.">
        <title>Complete genome of a new Firmicutes species belonging to the dominant human colonic microbiota ('Ruminococcus bicirculans') reveals two chromosomes and a selective capacity to utilize plant glucans.</title>
        <authorList>
            <consortium name="NISC Comparative Sequencing Program"/>
            <person name="Wegmann U."/>
            <person name="Louis P."/>
            <person name="Goesmann A."/>
            <person name="Henrissat B."/>
            <person name="Duncan S.H."/>
            <person name="Flint H.J."/>
        </authorList>
    </citation>
    <scope>NUCLEOTIDE SEQUENCE</scope>
    <source>
        <strain evidence="2">NBRC 110608</strain>
    </source>
</reference>
<evidence type="ECO:0000259" key="1">
    <source>
        <dbReference type="Pfam" id="PF05050"/>
    </source>
</evidence>
<accession>A0ABM8HDJ2</accession>
<gene>
    <name evidence="2" type="ORF">GCM10025872_27020</name>
</gene>
<dbReference type="SUPFAM" id="SSF53335">
    <property type="entry name" value="S-adenosyl-L-methionine-dependent methyltransferases"/>
    <property type="match status" value="1"/>
</dbReference>
<dbReference type="NCBIfam" id="TIGR01444">
    <property type="entry name" value="fkbM_fam"/>
    <property type="match status" value="1"/>
</dbReference>
<reference evidence="2" key="2">
    <citation type="submission" date="2023-02" db="EMBL/GenBank/DDBJ databases">
        <authorList>
            <person name="Sun Q."/>
            <person name="Mori K."/>
        </authorList>
    </citation>
    <scope>NUCLEOTIDE SEQUENCE</scope>
    <source>
        <strain evidence="2">NBRC 110608</strain>
    </source>
</reference>
<dbReference type="EMBL" id="AP027735">
    <property type="protein sequence ID" value="BDZ59045.1"/>
    <property type="molecule type" value="Genomic_DNA"/>
</dbReference>